<reference evidence="2" key="1">
    <citation type="submission" date="2020-11" db="EMBL/GenBank/DDBJ databases">
        <authorList>
            <person name="Tran Van P."/>
        </authorList>
    </citation>
    <scope>NUCLEOTIDE SEQUENCE</scope>
</reference>
<gene>
    <name evidence="2" type="ORF">ONB1V03_LOCUS20488</name>
</gene>
<dbReference type="EMBL" id="CAJPVJ010035251">
    <property type="protein sequence ID" value="CAG2181067.1"/>
    <property type="molecule type" value="Genomic_DNA"/>
</dbReference>
<keyword evidence="3" id="KW-1185">Reference proteome</keyword>
<dbReference type="EMBL" id="OC950076">
    <property type="protein sequence ID" value="CAD7663930.1"/>
    <property type="molecule type" value="Genomic_DNA"/>
</dbReference>
<evidence type="ECO:0000313" key="3">
    <source>
        <dbReference type="Proteomes" id="UP000728032"/>
    </source>
</evidence>
<name>A0A7R9MPZ2_9ACAR</name>
<accession>A0A7R9MPZ2</accession>
<dbReference type="AlphaFoldDB" id="A0A7R9MPZ2"/>
<dbReference type="Proteomes" id="UP000728032">
    <property type="component" value="Unassembled WGS sequence"/>
</dbReference>
<proteinExistence type="predicted"/>
<organism evidence="2">
    <name type="scientific">Oppiella nova</name>
    <dbReference type="NCBI Taxonomy" id="334625"/>
    <lineage>
        <taxon>Eukaryota</taxon>
        <taxon>Metazoa</taxon>
        <taxon>Ecdysozoa</taxon>
        <taxon>Arthropoda</taxon>
        <taxon>Chelicerata</taxon>
        <taxon>Arachnida</taxon>
        <taxon>Acari</taxon>
        <taxon>Acariformes</taxon>
        <taxon>Sarcoptiformes</taxon>
        <taxon>Oribatida</taxon>
        <taxon>Brachypylina</taxon>
        <taxon>Oppioidea</taxon>
        <taxon>Oppiidae</taxon>
        <taxon>Oppiella</taxon>
    </lineage>
</organism>
<evidence type="ECO:0000256" key="1">
    <source>
        <dbReference type="SAM" id="MobiDB-lite"/>
    </source>
</evidence>
<protein>
    <submittedName>
        <fullName evidence="2">Uncharacterized protein</fullName>
    </submittedName>
</protein>
<feature type="region of interest" description="Disordered" evidence="1">
    <location>
        <begin position="1"/>
        <end position="21"/>
    </location>
</feature>
<sequence>MWTTTPKGLNGLIPGTDSPNPPLSPTVWPMSCPLAGSMSFIHRSAFIIRITCGERISWKIHD</sequence>
<evidence type="ECO:0000313" key="2">
    <source>
        <dbReference type="EMBL" id="CAD7663930.1"/>
    </source>
</evidence>